<dbReference type="InterPro" id="IPR025111">
    <property type="entry name" value="DUF4032"/>
</dbReference>
<dbReference type="Proteomes" id="UP001296706">
    <property type="component" value="Unassembled WGS sequence"/>
</dbReference>
<organism evidence="2 3">
    <name type="scientific">Pseudonocardia xinjiangensis</name>
    <dbReference type="NCBI Taxonomy" id="75289"/>
    <lineage>
        <taxon>Bacteria</taxon>
        <taxon>Bacillati</taxon>
        <taxon>Actinomycetota</taxon>
        <taxon>Actinomycetes</taxon>
        <taxon>Pseudonocardiales</taxon>
        <taxon>Pseudonocardiaceae</taxon>
        <taxon>Pseudonocardia</taxon>
    </lineage>
</organism>
<keyword evidence="3" id="KW-1185">Reference proteome</keyword>
<accession>A0ABX1RKP7</accession>
<feature type="domain" description="DUF4032" evidence="1">
    <location>
        <begin position="231"/>
        <end position="396"/>
    </location>
</feature>
<dbReference type="Pfam" id="PF06293">
    <property type="entry name" value="Kdo"/>
    <property type="match status" value="1"/>
</dbReference>
<comment type="caution">
    <text evidence="2">The sequence shown here is derived from an EMBL/GenBank/DDBJ whole genome shotgun (WGS) entry which is preliminary data.</text>
</comment>
<gene>
    <name evidence="2" type="ORF">HF577_26230</name>
</gene>
<dbReference type="EMBL" id="JAAXKY010000106">
    <property type="protein sequence ID" value="NMH80572.1"/>
    <property type="molecule type" value="Genomic_DNA"/>
</dbReference>
<protein>
    <submittedName>
        <fullName evidence="2">DUF4032 domain-containing protein</fullName>
    </submittedName>
</protein>
<dbReference type="RefSeq" id="WP_169398622.1">
    <property type="nucleotide sequence ID" value="NZ_BAAAJH010000009.1"/>
</dbReference>
<dbReference type="InterPro" id="IPR011009">
    <property type="entry name" value="Kinase-like_dom_sf"/>
</dbReference>
<dbReference type="Pfam" id="PF13224">
    <property type="entry name" value="DUF4032"/>
    <property type="match status" value="1"/>
</dbReference>
<sequence length="420" mass="47639">MRFIFRPPAAHAAGLVSLPWEQPLEDWVDDRILEVAHRGISRHVVRFVEVDGLVYALKEIDERLARREYRLLGELEAMGMPAVSVLGVCVERPPVDGIEQDAVLVTRFLDYSMSYRYVFSHGHTSRPTDQLVDAMVELLVRLHLAGLFWGDCSLSNTLFRPDAGSIAAYLVDAETAEMHQVLSDGQRRFDIDYAAERVGGELFDLQHGGLLPADVDPVEIAAELPRRYNALWEELTREERFQPDEQRFRVAERVNRINELGFDVDEIELITTPDGTLLRVHTRVAEAGRHRDQLFALTGLQVTENQARRLLNDLVSYRGYLEQKEGRPVPETVAAHRWRSEVYDRVMAFVPESLADRLAPAEVFHEILEHRWFLSERAGKDVGTTAAARSYVTRILPRTPSTLTVLPGEDDAPAAVSRRA</sequence>
<evidence type="ECO:0000259" key="1">
    <source>
        <dbReference type="Pfam" id="PF13224"/>
    </source>
</evidence>
<reference evidence="2 3" key="1">
    <citation type="submission" date="2020-04" db="EMBL/GenBank/DDBJ databases">
        <authorList>
            <person name="Klaysubun C."/>
            <person name="Duangmal K."/>
            <person name="Lipun K."/>
        </authorList>
    </citation>
    <scope>NUCLEOTIDE SEQUENCE [LARGE SCALE GENOMIC DNA]</scope>
    <source>
        <strain evidence="2 3">JCM 11839</strain>
    </source>
</reference>
<evidence type="ECO:0000313" key="3">
    <source>
        <dbReference type="Proteomes" id="UP001296706"/>
    </source>
</evidence>
<evidence type="ECO:0000313" key="2">
    <source>
        <dbReference type="EMBL" id="NMH80572.1"/>
    </source>
</evidence>
<name>A0ABX1RKP7_9PSEU</name>
<proteinExistence type="predicted"/>
<dbReference type="SUPFAM" id="SSF56112">
    <property type="entry name" value="Protein kinase-like (PK-like)"/>
    <property type="match status" value="1"/>
</dbReference>